<organism evidence="1 2">
    <name type="scientific">Lysinibacillus xylanilyticus</name>
    <dbReference type="NCBI Taxonomy" id="582475"/>
    <lineage>
        <taxon>Bacteria</taxon>
        <taxon>Bacillati</taxon>
        <taxon>Bacillota</taxon>
        <taxon>Bacilli</taxon>
        <taxon>Bacillales</taxon>
        <taxon>Bacillaceae</taxon>
        <taxon>Lysinibacillus</taxon>
    </lineage>
</organism>
<dbReference type="InterPro" id="IPR015867">
    <property type="entry name" value="N-reg_PII/ATP_PRibTrfase_C"/>
</dbReference>
<reference evidence="2" key="1">
    <citation type="submission" date="2015-07" db="EMBL/GenBank/DDBJ databases">
        <authorList>
            <consortium name="Consortium for Microbial Forensics and Genomics (microFORGE)"/>
            <person name="Knight B.M."/>
            <person name="Roberts D.P."/>
            <person name="Lin D."/>
            <person name="Hari K."/>
            <person name="Fletcher J."/>
            <person name="Melcher U."/>
            <person name="Blagden T."/>
            <person name="Winegar R.A."/>
        </authorList>
    </citation>
    <scope>NUCLEOTIDE SEQUENCE [LARGE SCALE GENOMIC DNA]</scope>
    <source>
        <strain evidence="2">DSM 23493</strain>
    </source>
</reference>
<dbReference type="GeneID" id="96598108"/>
<proteinExistence type="predicted"/>
<protein>
    <submittedName>
        <fullName evidence="1">Cytochrome C biogenesis protein</fullName>
    </submittedName>
</protein>
<name>A0A0K9FBS3_9BACI</name>
<accession>A0A0K9FBS3</accession>
<dbReference type="OrthoDB" id="1690807at2"/>
<sequence length="106" mass="12262">MDIKFVKVEVLLPEEYIEQLRNELNKLGVLTVGNYDHVVSYTVTKGYWRPLEKAVPYGGEIGEVSFGTECKMEFKCLYSKVEEVKTVINRIHPYEEPIINIIPLLN</sequence>
<dbReference type="SUPFAM" id="SSF102705">
    <property type="entry name" value="NIF3 (NGG1p interacting factor 3)-like"/>
    <property type="match status" value="1"/>
</dbReference>
<dbReference type="PANTHER" id="PTHR41774:SF1">
    <property type="entry name" value="NGG1P INTERACTING FACTOR NIF3"/>
    <property type="match status" value="1"/>
</dbReference>
<dbReference type="EMBL" id="LFXJ01000005">
    <property type="protein sequence ID" value="KMY32004.1"/>
    <property type="molecule type" value="Genomic_DNA"/>
</dbReference>
<dbReference type="AlphaFoldDB" id="A0A0K9FBS3"/>
<dbReference type="PANTHER" id="PTHR41774">
    <property type="match status" value="1"/>
</dbReference>
<dbReference type="Gene3D" id="3.30.70.120">
    <property type="match status" value="1"/>
</dbReference>
<gene>
    <name evidence="1" type="ORF">ACZ11_07460</name>
</gene>
<dbReference type="InterPro" id="IPR036069">
    <property type="entry name" value="DUF34/NIF3_sf"/>
</dbReference>
<evidence type="ECO:0000313" key="2">
    <source>
        <dbReference type="Proteomes" id="UP000037326"/>
    </source>
</evidence>
<dbReference type="RefSeq" id="WP_049664975.1">
    <property type="nucleotide sequence ID" value="NZ_LFXJ01000005.1"/>
</dbReference>
<evidence type="ECO:0000313" key="1">
    <source>
        <dbReference type="EMBL" id="KMY32004.1"/>
    </source>
</evidence>
<comment type="caution">
    <text evidence="1">The sequence shown here is derived from an EMBL/GenBank/DDBJ whole genome shotgun (WGS) entry which is preliminary data.</text>
</comment>
<dbReference type="Proteomes" id="UP000037326">
    <property type="component" value="Unassembled WGS sequence"/>
</dbReference>
<dbReference type="PATRIC" id="fig|582475.4.peg.995"/>